<keyword evidence="3" id="KW-0418">Kinase</keyword>
<evidence type="ECO:0000256" key="2">
    <source>
        <dbReference type="ARBA" id="ARBA00022741"/>
    </source>
</evidence>
<dbReference type="InterPro" id="IPR000719">
    <property type="entry name" value="Prot_kinase_dom"/>
</dbReference>
<keyword evidence="2" id="KW-0547">Nucleotide-binding</keyword>
<dbReference type="OMA" id="SHIVIST"/>
<dbReference type="STRING" id="47428.A0A284RPA2"/>
<dbReference type="PROSITE" id="PS00109">
    <property type="entry name" value="PROTEIN_KINASE_TYR"/>
    <property type="match status" value="1"/>
</dbReference>
<protein>
    <recommendedName>
        <fullName evidence="5">Protein kinase domain-containing protein</fullName>
    </recommendedName>
</protein>
<gene>
    <name evidence="6" type="ORF">ARMOST_13951</name>
</gene>
<reference evidence="7" key="1">
    <citation type="journal article" date="2017" name="Nat. Ecol. Evol.">
        <title>Genome expansion and lineage-specific genetic innovations in the forest pathogenic fungi Armillaria.</title>
        <authorList>
            <person name="Sipos G."/>
            <person name="Prasanna A.N."/>
            <person name="Walter M.C."/>
            <person name="O'Connor E."/>
            <person name="Balint B."/>
            <person name="Krizsan K."/>
            <person name="Kiss B."/>
            <person name="Hess J."/>
            <person name="Varga T."/>
            <person name="Slot J."/>
            <person name="Riley R."/>
            <person name="Boka B."/>
            <person name="Rigling D."/>
            <person name="Barry K."/>
            <person name="Lee J."/>
            <person name="Mihaltcheva S."/>
            <person name="LaButti K."/>
            <person name="Lipzen A."/>
            <person name="Waldron R."/>
            <person name="Moloney N.M."/>
            <person name="Sperisen C."/>
            <person name="Kredics L."/>
            <person name="Vagvoelgyi C."/>
            <person name="Patrignani A."/>
            <person name="Fitzpatrick D."/>
            <person name="Nagy I."/>
            <person name="Doyle S."/>
            <person name="Anderson J.B."/>
            <person name="Grigoriev I.V."/>
            <person name="Gueldener U."/>
            <person name="Muensterkoetter M."/>
            <person name="Nagy L.G."/>
        </authorList>
    </citation>
    <scope>NUCLEOTIDE SEQUENCE [LARGE SCALE GENOMIC DNA]</scope>
    <source>
        <strain evidence="7">C18/9</strain>
    </source>
</reference>
<name>A0A284RPA2_ARMOS</name>
<dbReference type="PROSITE" id="PS50011">
    <property type="entry name" value="PROTEIN_KINASE_DOM"/>
    <property type="match status" value="1"/>
</dbReference>
<dbReference type="OrthoDB" id="346907at2759"/>
<keyword evidence="1" id="KW-0808">Transferase</keyword>
<dbReference type="SUPFAM" id="SSF56112">
    <property type="entry name" value="Protein kinase-like (PK-like)"/>
    <property type="match status" value="1"/>
</dbReference>
<dbReference type="Pfam" id="PF07714">
    <property type="entry name" value="PK_Tyr_Ser-Thr"/>
    <property type="match status" value="1"/>
</dbReference>
<dbReference type="GO" id="GO:0005524">
    <property type="term" value="F:ATP binding"/>
    <property type="evidence" value="ECO:0007669"/>
    <property type="project" value="UniProtKB-KW"/>
</dbReference>
<proteinExistence type="predicted"/>
<dbReference type="Proteomes" id="UP000219338">
    <property type="component" value="Unassembled WGS sequence"/>
</dbReference>
<evidence type="ECO:0000313" key="7">
    <source>
        <dbReference type="Proteomes" id="UP000219338"/>
    </source>
</evidence>
<keyword evidence="7" id="KW-1185">Reference proteome</keyword>
<evidence type="ECO:0000256" key="3">
    <source>
        <dbReference type="ARBA" id="ARBA00022777"/>
    </source>
</evidence>
<feature type="domain" description="Protein kinase" evidence="5">
    <location>
        <begin position="111"/>
        <end position="343"/>
    </location>
</feature>
<sequence length="343" mass="38349">MSASSSSACTPIVTEPLHQPDWSFADDGQPTTYVRTQTQVQHLLRMTSDPWTAVKSIPESLQALVMNILQQELDAASHTDPYYSTSLRCLRVLSKDRGILPSSLICQEAIREGTHPVSGGGFADIWKGRLHENPVCLKVLRVFIAEQAREKLIRDFCQEAFVWKLLRHPNVLPFLGVNANLFSPSYCLISPWMANGNIISYLEAHPDHDRYTSLVQISQGMQYLHSLDPQIVHADIRGANILVTDDIRCCLADFGLSLIVESQMLDSTSRMRKGAMRWLAPEYIDLRLLDKSCLAARDIYAFGCTIVEIFTGKPPFSNIKNEIAVIYEVAKGNHPPRPSPSLG</sequence>
<organism evidence="6 7">
    <name type="scientific">Armillaria ostoyae</name>
    <name type="common">Armillaria root rot fungus</name>
    <dbReference type="NCBI Taxonomy" id="47428"/>
    <lineage>
        <taxon>Eukaryota</taxon>
        <taxon>Fungi</taxon>
        <taxon>Dikarya</taxon>
        <taxon>Basidiomycota</taxon>
        <taxon>Agaricomycotina</taxon>
        <taxon>Agaricomycetes</taxon>
        <taxon>Agaricomycetidae</taxon>
        <taxon>Agaricales</taxon>
        <taxon>Marasmiineae</taxon>
        <taxon>Physalacriaceae</taxon>
        <taxon>Armillaria</taxon>
    </lineage>
</organism>
<evidence type="ECO:0000259" key="5">
    <source>
        <dbReference type="PROSITE" id="PS50011"/>
    </source>
</evidence>
<dbReference type="GO" id="GO:0004674">
    <property type="term" value="F:protein serine/threonine kinase activity"/>
    <property type="evidence" value="ECO:0007669"/>
    <property type="project" value="TreeGrafter"/>
</dbReference>
<dbReference type="InterPro" id="IPR008266">
    <property type="entry name" value="Tyr_kinase_AS"/>
</dbReference>
<dbReference type="Gene3D" id="1.10.510.10">
    <property type="entry name" value="Transferase(Phosphotransferase) domain 1"/>
    <property type="match status" value="1"/>
</dbReference>
<keyword evidence="4" id="KW-0067">ATP-binding</keyword>
<evidence type="ECO:0000256" key="1">
    <source>
        <dbReference type="ARBA" id="ARBA00022679"/>
    </source>
</evidence>
<evidence type="ECO:0000313" key="6">
    <source>
        <dbReference type="EMBL" id="SJL10564.1"/>
    </source>
</evidence>
<dbReference type="EMBL" id="FUEG01000012">
    <property type="protein sequence ID" value="SJL10564.1"/>
    <property type="molecule type" value="Genomic_DNA"/>
</dbReference>
<accession>A0A284RPA2</accession>
<dbReference type="PANTHER" id="PTHR44329:SF288">
    <property type="entry name" value="MITOGEN-ACTIVATED PROTEIN KINASE KINASE KINASE 20"/>
    <property type="match status" value="1"/>
</dbReference>
<dbReference type="InterPro" id="IPR001245">
    <property type="entry name" value="Ser-Thr/Tyr_kinase_cat_dom"/>
</dbReference>
<dbReference type="InterPro" id="IPR051681">
    <property type="entry name" value="Ser/Thr_Kinases-Pseudokinases"/>
</dbReference>
<evidence type="ECO:0000256" key="4">
    <source>
        <dbReference type="ARBA" id="ARBA00022840"/>
    </source>
</evidence>
<dbReference type="AlphaFoldDB" id="A0A284RPA2"/>
<dbReference type="InterPro" id="IPR011009">
    <property type="entry name" value="Kinase-like_dom_sf"/>
</dbReference>
<dbReference type="PANTHER" id="PTHR44329">
    <property type="entry name" value="SERINE/THREONINE-PROTEIN KINASE TNNI3K-RELATED"/>
    <property type="match status" value="1"/>
</dbReference>